<keyword evidence="3" id="KW-0540">Nuclease</keyword>
<dbReference type="PROSITE" id="PS51257">
    <property type="entry name" value="PROKAR_LIPOPROTEIN"/>
    <property type="match status" value="1"/>
</dbReference>
<evidence type="ECO:0000256" key="2">
    <source>
        <dbReference type="ARBA" id="ARBA00010052"/>
    </source>
</evidence>
<gene>
    <name evidence="11" type="ORF">EVA_05887</name>
</gene>
<feature type="region of interest" description="Disordered" evidence="8">
    <location>
        <begin position="129"/>
        <end position="148"/>
    </location>
</feature>
<dbReference type="SMART" id="SM00892">
    <property type="entry name" value="Endonuclease_NS"/>
    <property type="match status" value="1"/>
</dbReference>
<evidence type="ECO:0000259" key="9">
    <source>
        <dbReference type="SMART" id="SM00477"/>
    </source>
</evidence>
<evidence type="ECO:0000259" key="10">
    <source>
        <dbReference type="SMART" id="SM00892"/>
    </source>
</evidence>
<keyword evidence="7" id="KW-0460">Magnesium</keyword>
<dbReference type="InterPro" id="IPR020821">
    <property type="entry name" value="ENPP1-3/EXOG-like_nuc-like"/>
</dbReference>
<dbReference type="PROSITE" id="PS01070">
    <property type="entry name" value="NUCLEASE_NON_SPEC"/>
    <property type="match status" value="1"/>
</dbReference>
<feature type="compositionally biased region" description="Basic and acidic residues" evidence="8">
    <location>
        <begin position="131"/>
        <end position="148"/>
    </location>
</feature>
<keyword evidence="6 11" id="KW-0378">Hydrolase</keyword>
<dbReference type="InterPro" id="IPR044929">
    <property type="entry name" value="DNA/RNA_non-sp_Endonuclease_sf"/>
</dbReference>
<evidence type="ECO:0000256" key="8">
    <source>
        <dbReference type="SAM" id="MobiDB-lite"/>
    </source>
</evidence>
<name>J9GTF6_9ZZZZ</name>
<dbReference type="EMBL" id="AMCI01001296">
    <property type="protein sequence ID" value="EJX06003.1"/>
    <property type="molecule type" value="Genomic_DNA"/>
</dbReference>
<evidence type="ECO:0000313" key="11">
    <source>
        <dbReference type="EMBL" id="EJX06003.1"/>
    </source>
</evidence>
<dbReference type="PANTHER" id="PTHR13966:SF5">
    <property type="entry name" value="ENDONUCLEASE G, MITOCHONDRIAL"/>
    <property type="match status" value="1"/>
</dbReference>
<keyword evidence="5 11" id="KW-0255">Endonuclease</keyword>
<protein>
    <submittedName>
        <fullName evidence="11">DNA/RNA non-specific endonuclease</fullName>
        <ecNumber evidence="11">3.-.-.-</ecNumber>
    </submittedName>
</protein>
<dbReference type="InterPro" id="IPR040255">
    <property type="entry name" value="Non-specific_endonuclease"/>
</dbReference>
<evidence type="ECO:0000256" key="6">
    <source>
        <dbReference type="ARBA" id="ARBA00022801"/>
    </source>
</evidence>
<dbReference type="GO" id="GO:0046872">
    <property type="term" value="F:metal ion binding"/>
    <property type="evidence" value="ECO:0007669"/>
    <property type="project" value="UniProtKB-KW"/>
</dbReference>
<dbReference type="PANTHER" id="PTHR13966">
    <property type="entry name" value="ENDONUCLEASE RELATED"/>
    <property type="match status" value="1"/>
</dbReference>
<dbReference type="GO" id="GO:0003676">
    <property type="term" value="F:nucleic acid binding"/>
    <property type="evidence" value="ECO:0007669"/>
    <property type="project" value="InterPro"/>
</dbReference>
<dbReference type="Pfam" id="PF01223">
    <property type="entry name" value="Endonuclease_NS"/>
    <property type="match status" value="1"/>
</dbReference>
<feature type="domain" description="ENPP1-3/EXOG-like endonuclease/phosphodiesterase" evidence="9">
    <location>
        <begin position="100"/>
        <end position="293"/>
    </location>
</feature>
<keyword evidence="4" id="KW-0479">Metal-binding</keyword>
<dbReference type="GO" id="GO:0016787">
    <property type="term" value="F:hydrolase activity"/>
    <property type="evidence" value="ECO:0007669"/>
    <property type="project" value="UniProtKB-KW"/>
</dbReference>
<dbReference type="InterPro" id="IPR044925">
    <property type="entry name" value="His-Me_finger_sf"/>
</dbReference>
<evidence type="ECO:0000256" key="4">
    <source>
        <dbReference type="ARBA" id="ARBA00022723"/>
    </source>
</evidence>
<comment type="similarity">
    <text evidence="2">Belongs to the DNA/RNA non-specific endonuclease family.</text>
</comment>
<evidence type="ECO:0000256" key="5">
    <source>
        <dbReference type="ARBA" id="ARBA00022759"/>
    </source>
</evidence>
<dbReference type="EC" id="3.-.-.-" evidence="11"/>
<evidence type="ECO:0000256" key="3">
    <source>
        <dbReference type="ARBA" id="ARBA00022722"/>
    </source>
</evidence>
<dbReference type="AlphaFoldDB" id="J9GTF6"/>
<sequence>MMMKRLSLCSLFKIGCVTVMLTACGSSSNPQAAVEAWTDRAKEKVEQTVKEKVYAAIDEAQATALEESPEASEGSTTLASYAGVEIPHYTPSRGGQIIRHTGFTLSYDADYKIPQWVAWELTRSEAQGTEPRAKHFEPDPKVRGSKAYHKDYTGSGYDRGHIAPAGDMKWSSQAMEESFYLSNICPQNRNLNRGDWKDLEELERDWALRYGAVAITAGPIYKSSRPARIGANRVAVPDAFYKVLLVGYPSAPKAYGFVFRNEAGSRPLSSYQLTVDEVEQITGIDFFPLLPDDVENCIEAAKPSL</sequence>
<dbReference type="SUPFAM" id="SSF54060">
    <property type="entry name" value="His-Me finger endonucleases"/>
    <property type="match status" value="1"/>
</dbReference>
<comment type="cofactor">
    <cofactor evidence="1">
        <name>Mg(2+)</name>
        <dbReference type="ChEBI" id="CHEBI:18420"/>
    </cofactor>
</comment>
<proteinExistence type="inferred from homology"/>
<evidence type="ECO:0000256" key="1">
    <source>
        <dbReference type="ARBA" id="ARBA00001946"/>
    </source>
</evidence>
<dbReference type="InterPro" id="IPR001604">
    <property type="entry name" value="Endo_G_ENPP1-like_dom"/>
</dbReference>
<evidence type="ECO:0000256" key="7">
    <source>
        <dbReference type="ARBA" id="ARBA00022842"/>
    </source>
</evidence>
<organism evidence="11">
    <name type="scientific">gut metagenome</name>
    <dbReference type="NCBI Taxonomy" id="749906"/>
    <lineage>
        <taxon>unclassified sequences</taxon>
        <taxon>metagenomes</taxon>
        <taxon>organismal metagenomes</taxon>
    </lineage>
</organism>
<accession>J9GTF6</accession>
<reference evidence="11" key="1">
    <citation type="journal article" date="2012" name="PLoS ONE">
        <title>Gene sets for utilization of primary and secondary nutrition supplies in the distal gut of endangered iberian lynx.</title>
        <authorList>
            <person name="Alcaide M."/>
            <person name="Messina E."/>
            <person name="Richter M."/>
            <person name="Bargiela R."/>
            <person name="Peplies J."/>
            <person name="Huws S.A."/>
            <person name="Newbold C.J."/>
            <person name="Golyshin P.N."/>
            <person name="Simon M.A."/>
            <person name="Lopez G."/>
            <person name="Yakimov M.M."/>
            <person name="Ferrer M."/>
        </authorList>
    </citation>
    <scope>NUCLEOTIDE SEQUENCE</scope>
</reference>
<dbReference type="InterPro" id="IPR018524">
    <property type="entry name" value="DNA/RNA_endonuclease_AS"/>
</dbReference>
<dbReference type="GO" id="GO:0004519">
    <property type="term" value="F:endonuclease activity"/>
    <property type="evidence" value="ECO:0007669"/>
    <property type="project" value="UniProtKB-KW"/>
</dbReference>
<feature type="domain" description="DNA/RNA non-specific endonuclease/pyrophosphatase/phosphodiesterase" evidence="10">
    <location>
        <begin position="99"/>
        <end position="293"/>
    </location>
</feature>
<dbReference type="CDD" id="cd00091">
    <property type="entry name" value="NUC"/>
    <property type="match status" value="1"/>
</dbReference>
<comment type="caution">
    <text evidence="11">The sequence shown here is derived from an EMBL/GenBank/DDBJ whole genome shotgun (WGS) entry which is preliminary data.</text>
</comment>
<dbReference type="SMART" id="SM00477">
    <property type="entry name" value="NUC"/>
    <property type="match status" value="1"/>
</dbReference>
<dbReference type="Gene3D" id="3.40.570.10">
    <property type="entry name" value="Extracellular Endonuclease, subunit A"/>
    <property type="match status" value="1"/>
</dbReference>